<proteinExistence type="predicted"/>
<gene>
    <name evidence="1" type="ORF">BDM02DRAFT_3269108</name>
</gene>
<name>A0ACB6ZGN8_THEGA</name>
<comment type="caution">
    <text evidence="1">The sequence shown here is derived from an EMBL/GenBank/DDBJ whole genome shotgun (WGS) entry which is preliminary data.</text>
</comment>
<accession>A0ACB6ZGN8</accession>
<sequence>MAGSLIYDSTFAQFHSSRPTPPPTNSPRRRDQMLYQDAQNIYLAPPFDRRPTPPANLYEGLSPHPNDVAVGFHHHRSRSERSRKAMSVPVRHPSSIPPSAPLNNFRSSQHGDIGSVSLQHSFPWGHDEVIAEFSPRDQLALQQALASFPNQNYPFVRPVSTQNPLPPRLKVNPKQSRSRNWRSNDAESLPPRFRSPQPAPGPRVPSPPHNPPWNRPPHAHLSRVDVSDNASAFSHLPPQLSQPQHLSSFLQSNVSYRPQQIIDTRRVQEPKRIDISPKAKTLAPIGAERAQLLATNPRFCAVNNCTPHNYRHTLPVNLYSYDPLLQGLRPNHLARASQFDVPRLPAGPSELEKLYNRLKRTPNISRILSPLNPIRNPDSLVPSDVKWIKEEREIRRRRIMTSLDTSAFARRTGDRRSRTECEEFMPGLDISDHCYRCRQDTLCKRLLVQRAREMLRSTSTSPISSEGTLSSDEEDEILNTHVDAIATLGKGLELKTRIAVVDIDAIAGDEGAITLPTTSIIDIYQITTLVDTNPLVPLLHRPHSRHLYPSHNVIHGYRAT</sequence>
<evidence type="ECO:0000313" key="1">
    <source>
        <dbReference type="EMBL" id="KAF9648965.1"/>
    </source>
</evidence>
<organism evidence="1 2">
    <name type="scientific">Thelephora ganbajun</name>
    <name type="common">Ganba fungus</name>
    <dbReference type="NCBI Taxonomy" id="370292"/>
    <lineage>
        <taxon>Eukaryota</taxon>
        <taxon>Fungi</taxon>
        <taxon>Dikarya</taxon>
        <taxon>Basidiomycota</taxon>
        <taxon>Agaricomycotina</taxon>
        <taxon>Agaricomycetes</taxon>
        <taxon>Thelephorales</taxon>
        <taxon>Thelephoraceae</taxon>
        <taxon>Thelephora</taxon>
    </lineage>
</organism>
<dbReference type="Proteomes" id="UP000886501">
    <property type="component" value="Unassembled WGS sequence"/>
</dbReference>
<reference evidence="1" key="1">
    <citation type="submission" date="2019-10" db="EMBL/GenBank/DDBJ databases">
        <authorList>
            <consortium name="DOE Joint Genome Institute"/>
            <person name="Kuo A."/>
            <person name="Miyauchi S."/>
            <person name="Kiss E."/>
            <person name="Drula E."/>
            <person name="Kohler A."/>
            <person name="Sanchez-Garcia M."/>
            <person name="Andreopoulos B."/>
            <person name="Barry K.W."/>
            <person name="Bonito G."/>
            <person name="Buee M."/>
            <person name="Carver A."/>
            <person name="Chen C."/>
            <person name="Cichocki N."/>
            <person name="Clum A."/>
            <person name="Culley D."/>
            <person name="Crous P.W."/>
            <person name="Fauchery L."/>
            <person name="Girlanda M."/>
            <person name="Hayes R."/>
            <person name="Keri Z."/>
            <person name="Labutti K."/>
            <person name="Lipzen A."/>
            <person name="Lombard V."/>
            <person name="Magnuson J."/>
            <person name="Maillard F."/>
            <person name="Morin E."/>
            <person name="Murat C."/>
            <person name="Nolan M."/>
            <person name="Ohm R."/>
            <person name="Pangilinan J."/>
            <person name="Pereira M."/>
            <person name="Perotto S."/>
            <person name="Peter M."/>
            <person name="Riley R."/>
            <person name="Sitrit Y."/>
            <person name="Stielow B."/>
            <person name="Szollosi G."/>
            <person name="Zifcakova L."/>
            <person name="Stursova M."/>
            <person name="Spatafora J.W."/>
            <person name="Tedersoo L."/>
            <person name="Vaario L.-M."/>
            <person name="Yamada A."/>
            <person name="Yan M."/>
            <person name="Wang P."/>
            <person name="Xu J."/>
            <person name="Bruns T."/>
            <person name="Baldrian P."/>
            <person name="Vilgalys R."/>
            <person name="Henrissat B."/>
            <person name="Grigoriev I.V."/>
            <person name="Hibbett D."/>
            <person name="Nagy L.G."/>
            <person name="Martin F.M."/>
        </authorList>
    </citation>
    <scope>NUCLEOTIDE SEQUENCE</scope>
    <source>
        <strain evidence="1">P2</strain>
    </source>
</reference>
<reference evidence="1" key="2">
    <citation type="journal article" date="2020" name="Nat. Commun.">
        <title>Large-scale genome sequencing of mycorrhizal fungi provides insights into the early evolution of symbiotic traits.</title>
        <authorList>
            <person name="Miyauchi S."/>
            <person name="Kiss E."/>
            <person name="Kuo A."/>
            <person name="Drula E."/>
            <person name="Kohler A."/>
            <person name="Sanchez-Garcia M."/>
            <person name="Morin E."/>
            <person name="Andreopoulos B."/>
            <person name="Barry K.W."/>
            <person name="Bonito G."/>
            <person name="Buee M."/>
            <person name="Carver A."/>
            <person name="Chen C."/>
            <person name="Cichocki N."/>
            <person name="Clum A."/>
            <person name="Culley D."/>
            <person name="Crous P.W."/>
            <person name="Fauchery L."/>
            <person name="Girlanda M."/>
            <person name="Hayes R.D."/>
            <person name="Keri Z."/>
            <person name="LaButti K."/>
            <person name="Lipzen A."/>
            <person name="Lombard V."/>
            <person name="Magnuson J."/>
            <person name="Maillard F."/>
            <person name="Murat C."/>
            <person name="Nolan M."/>
            <person name="Ohm R.A."/>
            <person name="Pangilinan J."/>
            <person name="Pereira M.F."/>
            <person name="Perotto S."/>
            <person name="Peter M."/>
            <person name="Pfister S."/>
            <person name="Riley R."/>
            <person name="Sitrit Y."/>
            <person name="Stielow J.B."/>
            <person name="Szollosi G."/>
            <person name="Zifcakova L."/>
            <person name="Stursova M."/>
            <person name="Spatafora J.W."/>
            <person name="Tedersoo L."/>
            <person name="Vaario L.M."/>
            <person name="Yamada A."/>
            <person name="Yan M."/>
            <person name="Wang P."/>
            <person name="Xu J."/>
            <person name="Bruns T."/>
            <person name="Baldrian P."/>
            <person name="Vilgalys R."/>
            <person name="Dunand C."/>
            <person name="Henrissat B."/>
            <person name="Grigoriev I.V."/>
            <person name="Hibbett D."/>
            <person name="Nagy L.G."/>
            <person name="Martin F.M."/>
        </authorList>
    </citation>
    <scope>NUCLEOTIDE SEQUENCE</scope>
    <source>
        <strain evidence="1">P2</strain>
    </source>
</reference>
<protein>
    <submittedName>
        <fullName evidence="1">Uncharacterized protein</fullName>
    </submittedName>
</protein>
<evidence type="ECO:0000313" key="2">
    <source>
        <dbReference type="Proteomes" id="UP000886501"/>
    </source>
</evidence>
<dbReference type="EMBL" id="MU118005">
    <property type="protein sequence ID" value="KAF9648965.1"/>
    <property type="molecule type" value="Genomic_DNA"/>
</dbReference>
<keyword evidence="2" id="KW-1185">Reference proteome</keyword>